<feature type="repeat" description="WD" evidence="3">
    <location>
        <begin position="1314"/>
        <end position="1351"/>
    </location>
</feature>
<dbReference type="SUPFAM" id="SSF50969">
    <property type="entry name" value="YVTN repeat-like/Quinoprotein amine dehydrogenase"/>
    <property type="match status" value="1"/>
</dbReference>
<protein>
    <recommendedName>
        <fullName evidence="6">Peptidase C14 caspase domain-containing protein</fullName>
    </recommendedName>
</protein>
<reference evidence="4 5" key="1">
    <citation type="submission" date="2017-04" db="EMBL/GenBank/DDBJ databases">
        <title>The complete genome sequence of Streptomyces albolongus YIM 101047, the producer of novel bafilomycins and novel odoriferous sesquiterpenoids.</title>
        <authorList>
            <person name="Yin M."/>
            <person name="Jiang Y."/>
        </authorList>
    </citation>
    <scope>NUCLEOTIDE SEQUENCE [LARGE SCALE GENOMIC DNA]</scope>
    <source>
        <strain evidence="4 5">YIM 101047</strain>
    </source>
</reference>
<dbReference type="SUPFAM" id="SSF50978">
    <property type="entry name" value="WD40 repeat-like"/>
    <property type="match status" value="2"/>
</dbReference>
<dbReference type="EMBL" id="CP020563">
    <property type="protein sequence ID" value="ARF76619.1"/>
    <property type="molecule type" value="Genomic_DNA"/>
</dbReference>
<keyword evidence="1 3" id="KW-0853">WD repeat</keyword>
<name>A0ABC8C1Q9_9ACTN</name>
<dbReference type="SUPFAM" id="SSF52540">
    <property type="entry name" value="P-loop containing nucleoside triphosphate hydrolases"/>
    <property type="match status" value="1"/>
</dbReference>
<dbReference type="KEGG" id="kab:B7C62_33300"/>
<keyword evidence="2" id="KW-0677">Repeat</keyword>
<dbReference type="PROSITE" id="PS50294">
    <property type="entry name" value="WD_REPEATS_REGION"/>
    <property type="match status" value="4"/>
</dbReference>
<evidence type="ECO:0008006" key="6">
    <source>
        <dbReference type="Google" id="ProtNLM"/>
    </source>
</evidence>
<dbReference type="InterPro" id="IPR020472">
    <property type="entry name" value="WD40_PAC1"/>
</dbReference>
<dbReference type="InterPro" id="IPR036322">
    <property type="entry name" value="WD40_repeat_dom_sf"/>
</dbReference>
<dbReference type="Proteomes" id="UP000192251">
    <property type="component" value="Chromosome"/>
</dbReference>
<dbReference type="InterPro" id="IPR011044">
    <property type="entry name" value="Quino_amine_DH_bsu"/>
</dbReference>
<dbReference type="CDD" id="cd00200">
    <property type="entry name" value="WD40"/>
    <property type="match status" value="2"/>
</dbReference>
<dbReference type="InterPro" id="IPR001680">
    <property type="entry name" value="WD40_rpt"/>
</dbReference>
<dbReference type="InterPro" id="IPR027417">
    <property type="entry name" value="P-loop_NTPase"/>
</dbReference>
<evidence type="ECO:0000313" key="5">
    <source>
        <dbReference type="Proteomes" id="UP000192251"/>
    </source>
</evidence>
<dbReference type="InterPro" id="IPR019775">
    <property type="entry name" value="WD40_repeat_CS"/>
</dbReference>
<evidence type="ECO:0000313" key="4">
    <source>
        <dbReference type="EMBL" id="ARF76619.1"/>
    </source>
</evidence>
<dbReference type="Pfam" id="PF00400">
    <property type="entry name" value="WD40"/>
    <property type="match status" value="7"/>
</dbReference>
<feature type="repeat" description="WD" evidence="3">
    <location>
        <begin position="957"/>
        <end position="1000"/>
    </location>
</feature>
<dbReference type="PROSITE" id="PS50082">
    <property type="entry name" value="WD_REPEATS_2"/>
    <property type="match status" value="7"/>
</dbReference>
<accession>A0ABC8C1Q9</accession>
<dbReference type="PANTHER" id="PTHR22847">
    <property type="entry name" value="WD40 REPEAT PROTEIN"/>
    <property type="match status" value="1"/>
</dbReference>
<dbReference type="Gene3D" id="2.130.10.10">
    <property type="entry name" value="YVTN repeat-like/Quinoprotein amine dehydrogenase"/>
    <property type="match status" value="3"/>
</dbReference>
<feature type="repeat" description="WD" evidence="3">
    <location>
        <begin position="1002"/>
        <end position="1037"/>
    </location>
</feature>
<feature type="repeat" description="WD" evidence="3">
    <location>
        <begin position="912"/>
        <end position="955"/>
    </location>
</feature>
<dbReference type="PRINTS" id="PR00320">
    <property type="entry name" value="GPROTEINBRPT"/>
</dbReference>
<dbReference type="PROSITE" id="PS00678">
    <property type="entry name" value="WD_REPEATS_1"/>
    <property type="match status" value="3"/>
</dbReference>
<dbReference type="SMART" id="SM00320">
    <property type="entry name" value="WD40"/>
    <property type="match status" value="12"/>
</dbReference>
<organism evidence="4 5">
    <name type="scientific">Kitasatospora albolonga</name>
    <dbReference type="NCBI Taxonomy" id="68173"/>
    <lineage>
        <taxon>Bacteria</taxon>
        <taxon>Bacillati</taxon>
        <taxon>Actinomycetota</taxon>
        <taxon>Actinomycetes</taxon>
        <taxon>Kitasatosporales</taxon>
        <taxon>Streptomycetaceae</taxon>
        <taxon>Kitasatospora</taxon>
    </lineage>
</organism>
<evidence type="ECO:0000256" key="2">
    <source>
        <dbReference type="ARBA" id="ARBA00022737"/>
    </source>
</evidence>
<dbReference type="RefSeq" id="WP_084752441.1">
    <property type="nucleotide sequence ID" value="NZ_CP020563.1"/>
</dbReference>
<dbReference type="PANTHER" id="PTHR22847:SF637">
    <property type="entry name" value="WD REPEAT DOMAIN 5B"/>
    <property type="match status" value="1"/>
</dbReference>
<evidence type="ECO:0000256" key="1">
    <source>
        <dbReference type="ARBA" id="ARBA00022574"/>
    </source>
</evidence>
<keyword evidence="5" id="KW-1185">Reference proteome</keyword>
<feature type="repeat" description="WD" evidence="3">
    <location>
        <begin position="1137"/>
        <end position="1172"/>
    </location>
</feature>
<dbReference type="InterPro" id="IPR015943">
    <property type="entry name" value="WD40/YVTN_repeat-like_dom_sf"/>
</dbReference>
<feature type="repeat" description="WD" evidence="3">
    <location>
        <begin position="1402"/>
        <end position="1445"/>
    </location>
</feature>
<gene>
    <name evidence="4" type="ORF">B7C62_33300</name>
</gene>
<sequence>MTNTEDDRMPEASDEAGGFQGVAMSLAVHDFAGGYRTLPFTREALALREALTASGYAVESHDGLTAEALGAKARAFLKAPGTAPRLLHVLSHGVCPLPAGRLHVVGSCGQFDEATDVQAWLDLVDLYHRDRPYTLLVLDLCNAGQAAWPDWTQNAVGFERRAWVIGACDELDNAYNARLTQGLAGFLTHLGTDPASLGLDTVSPHLPFATLVEEARARVDELASAPGAHGQRVTATPYDGAYPDLPFFRNPLAVSTAVQLDEILDFGHWQRASTGKMTARPHRPGVGFVGRSAQLGRIARWLDSTVDGDADLARLCLVTGRRGSGKSALLGVLVCATHDDFDKVDDRVWLTAFGGNAPSRHGPGHMAAVHARRRGLGAILGSVTRQLRVGDRVREWSHETSPARALCEAIRELPYPPVLVMDAVDEAEVPSEVMGELIQPLSERRPDGTPLAYCLVGIRDEGTAHPLCATARESGLFIDLEEVDPHTLREDLHTYVSMLVRTEPAYADVRFSAARPRLAEGMAVSLTGRPVESRGGEFLISGLYTHHLLSRTWPAFDAGSAEALGRAVPLDLAGVLELDLKSGAAGQPLRLPLLTALAHTHGAGMPASVALSVAWLFLPGGVPPDPYEAQEILDGESHYLRVSVDTDGTPLYRLYNQALDDHLRTARGGTGDGSPPSAILEAVLAADTVRSTPGRTAWSTPYVRRHAAQHAADEGRLLELLATPGFLIHADVEVLGPLLARLLPRPTEPHALLLRTPAARLRGLPFGTRRQLFALEAMRWGTPALSHELLSAAAHGAAPARTVPLWSTGTNLDARQLNVFADHTDAVDAVVVLDLDGRPVTVSAGADGTIRIADLGDGSPVGEPLTGLAAQITSLTAATLEGHDRPVLITGSANGPVHVWDLTTGKQLGGPLLGHTGRVMAMTTWGASGETLLVTGSADATVRLWRLPGGEPVGEPLVGHTDEVTALSTWGASGETLLVTGSADATVRLWRLPGGEPVGEPLVGHTDEVTALSTWGASGETLLVTGSADATVRLWRLPVRHDPDGRALDSQAPDGQVLAGQALDGQVPDGQVPDGQVPDGLVPVGEPRAGHTSAVTALTVLPSDMGGTVLSGDATGRIRQWPFRWPAGGSPAEGTVLRGHTGAVTALCTSGGPGARVLVSAGDDGTVRSWDLTGEPSLPAPAPGHDGAIRGLGRLTSGGRDIAVSAGADSTVRFWRADGGGPAEDLPPIALPAGPAALDCSPEARLLVTGTTTGAVLLHSADDGTRLAREVGHRSGVTAVTCLMIGGTPCAVVAHQDGLAQVWDLREKKPVGTLSGHRAAIASVSFFGSAPVPAAVTAGYDRTVRLWDMATCSEYGQLTGHPEAVTAVACTVLGTVPTAVTACADGSVRLYELENHGQSGELAGHTEFVTSVACAGVDGVPTAVTTCRDGTVRLWNLTSGRQAEELLFPDPVHRALWLPGDRLLVGYGMDVAVFQASGLHDTDTDADED</sequence>
<proteinExistence type="predicted"/>
<evidence type="ECO:0000256" key="3">
    <source>
        <dbReference type="PROSITE-ProRule" id="PRU00221"/>
    </source>
</evidence>
<feature type="repeat" description="WD" evidence="3">
    <location>
        <begin position="888"/>
        <end position="910"/>
    </location>
</feature>